<keyword evidence="3" id="KW-1185">Reference proteome</keyword>
<dbReference type="AlphaFoldDB" id="G9MLV4"/>
<organism evidence="2 3">
    <name type="scientific">Hypocrea virens (strain Gv29-8 / FGSC 10586)</name>
    <name type="common">Gliocladium virens</name>
    <name type="synonym">Trichoderma virens</name>
    <dbReference type="NCBI Taxonomy" id="413071"/>
    <lineage>
        <taxon>Eukaryota</taxon>
        <taxon>Fungi</taxon>
        <taxon>Dikarya</taxon>
        <taxon>Ascomycota</taxon>
        <taxon>Pezizomycotina</taxon>
        <taxon>Sordariomycetes</taxon>
        <taxon>Hypocreomycetidae</taxon>
        <taxon>Hypocreales</taxon>
        <taxon>Hypocreaceae</taxon>
        <taxon>Trichoderma</taxon>
    </lineage>
</organism>
<dbReference type="Proteomes" id="UP000007115">
    <property type="component" value="Unassembled WGS sequence"/>
</dbReference>
<dbReference type="RefSeq" id="XP_013958539.1">
    <property type="nucleotide sequence ID" value="XM_014103064.1"/>
</dbReference>
<dbReference type="EMBL" id="ABDF02000004">
    <property type="protein sequence ID" value="EHK24328.1"/>
    <property type="molecule type" value="Genomic_DNA"/>
</dbReference>
<evidence type="ECO:0000313" key="3">
    <source>
        <dbReference type="Proteomes" id="UP000007115"/>
    </source>
</evidence>
<dbReference type="HOGENOM" id="CLU_1124689_0_0_1"/>
<feature type="region of interest" description="Disordered" evidence="1">
    <location>
        <begin position="151"/>
        <end position="247"/>
    </location>
</feature>
<name>G9MLV4_HYPVG</name>
<dbReference type="OMA" id="EFANEWP"/>
<feature type="compositionally biased region" description="Basic residues" evidence="1">
    <location>
        <begin position="151"/>
        <end position="160"/>
    </location>
</feature>
<reference evidence="2 3" key="1">
    <citation type="journal article" date="2011" name="Genome Biol.">
        <title>Comparative genome sequence analysis underscores mycoparasitism as the ancestral life style of Trichoderma.</title>
        <authorList>
            <person name="Kubicek C.P."/>
            <person name="Herrera-Estrella A."/>
            <person name="Seidl-Seiboth V."/>
            <person name="Martinez D.A."/>
            <person name="Druzhinina I.S."/>
            <person name="Thon M."/>
            <person name="Zeilinger S."/>
            <person name="Casas-Flores S."/>
            <person name="Horwitz B.A."/>
            <person name="Mukherjee P.K."/>
            <person name="Mukherjee M."/>
            <person name="Kredics L."/>
            <person name="Alcaraz L.D."/>
            <person name="Aerts A."/>
            <person name="Antal Z."/>
            <person name="Atanasova L."/>
            <person name="Cervantes-Badillo M.G."/>
            <person name="Challacombe J."/>
            <person name="Chertkov O."/>
            <person name="McCluskey K."/>
            <person name="Coulpier F."/>
            <person name="Deshpande N."/>
            <person name="von Doehren H."/>
            <person name="Ebbole D.J."/>
            <person name="Esquivel-Naranjo E.U."/>
            <person name="Fekete E."/>
            <person name="Flipphi M."/>
            <person name="Glaser F."/>
            <person name="Gomez-Rodriguez E.Y."/>
            <person name="Gruber S."/>
            <person name="Han C."/>
            <person name="Henrissat B."/>
            <person name="Hermosa R."/>
            <person name="Hernandez-Onate M."/>
            <person name="Karaffa L."/>
            <person name="Kosti I."/>
            <person name="Le Crom S."/>
            <person name="Lindquist E."/>
            <person name="Lucas S."/>
            <person name="Luebeck M."/>
            <person name="Luebeck P.S."/>
            <person name="Margeot A."/>
            <person name="Metz B."/>
            <person name="Misra M."/>
            <person name="Nevalainen H."/>
            <person name="Omann M."/>
            <person name="Packer N."/>
            <person name="Perrone G."/>
            <person name="Uresti-Rivera E.E."/>
            <person name="Salamov A."/>
            <person name="Schmoll M."/>
            <person name="Seiboth B."/>
            <person name="Shapiro H."/>
            <person name="Sukno S."/>
            <person name="Tamayo-Ramos J.A."/>
            <person name="Tisch D."/>
            <person name="Wiest A."/>
            <person name="Wilkinson H.H."/>
            <person name="Zhang M."/>
            <person name="Coutinho P.M."/>
            <person name="Kenerley C.M."/>
            <person name="Monte E."/>
            <person name="Baker S.E."/>
            <person name="Grigoriev I.V."/>
        </authorList>
    </citation>
    <scope>NUCLEOTIDE SEQUENCE [LARGE SCALE GENOMIC DNA]</scope>
    <source>
        <strain evidence="3">Gv29-8 / FGSC 10586</strain>
    </source>
</reference>
<protein>
    <submittedName>
        <fullName evidence="2">Uncharacterized protein</fullName>
    </submittedName>
</protein>
<accession>G9MLV4</accession>
<feature type="compositionally biased region" description="Low complexity" evidence="1">
    <location>
        <begin position="181"/>
        <end position="201"/>
    </location>
</feature>
<evidence type="ECO:0000256" key="1">
    <source>
        <dbReference type="SAM" id="MobiDB-lite"/>
    </source>
</evidence>
<dbReference type="VEuPathDB" id="FungiDB:TRIVIDRAFT_212164"/>
<dbReference type="GeneID" id="25790651"/>
<dbReference type="eggNOG" id="ENOG502SXG7">
    <property type="taxonomic scope" value="Eukaryota"/>
</dbReference>
<comment type="caution">
    <text evidence="2">The sequence shown here is derived from an EMBL/GenBank/DDBJ whole genome shotgun (WGS) entry which is preliminary data.</text>
</comment>
<proteinExistence type="predicted"/>
<gene>
    <name evidence="2" type="ORF">TRIVIDRAFT_212164</name>
</gene>
<dbReference type="OrthoDB" id="4896456at2759"/>
<dbReference type="InParanoid" id="G9MLV4"/>
<sequence length="247" mass="28322">MLPPTHQMAGVDQEEMIEPKLSYTWTYWYARFTELNEYEYLPCPVETQGAHLISAPSSPNAVESRHDASSFCVELSNRLRRLVLRQSIRENIYGEEFANEWPISRTPRALANEIRIARRKARDALLHLDSPSTSDSEYEPPWRRRIREVREKRRQARRQAKAQAKAQVESEVQPQAPAKASVQVQDQPQIPPQLQIGSQPQAQLSPKHDAKDLPEQPVIHAMMDLPCKKRKAPPTPITPSPKKTKVL</sequence>
<evidence type="ECO:0000313" key="2">
    <source>
        <dbReference type="EMBL" id="EHK24328.1"/>
    </source>
</evidence>